<comment type="caution">
    <text evidence="9">The sequence shown here is derived from an EMBL/GenBank/DDBJ whole genome shotgun (WGS) entry which is preliminary data.</text>
</comment>
<gene>
    <name evidence="9" type="ORF">FZC76_10335</name>
</gene>
<dbReference type="PANTHER" id="PTHR34582:SF2">
    <property type="entry name" value="UPF0702 TRANSMEMBRANE PROTEIN YDFR"/>
    <property type="match status" value="1"/>
</dbReference>
<evidence type="ECO:0000256" key="5">
    <source>
        <dbReference type="ARBA" id="ARBA00022989"/>
    </source>
</evidence>
<organism evidence="9 10">
    <name type="scientific">Sutcliffiella horikoshii</name>
    <dbReference type="NCBI Taxonomy" id="79883"/>
    <lineage>
        <taxon>Bacteria</taxon>
        <taxon>Bacillati</taxon>
        <taxon>Bacillota</taxon>
        <taxon>Bacilli</taxon>
        <taxon>Bacillales</taxon>
        <taxon>Bacillaceae</taxon>
        <taxon>Sutcliffiella</taxon>
    </lineage>
</organism>
<keyword evidence="6 7" id="KW-0472">Membrane</keyword>
<proteinExistence type="inferred from homology"/>
<keyword evidence="3" id="KW-1003">Cell membrane</keyword>
<dbReference type="EMBL" id="VTEV01000004">
    <property type="protein sequence ID" value="TYS68136.1"/>
    <property type="molecule type" value="Genomic_DNA"/>
</dbReference>
<keyword evidence="4 7" id="KW-0812">Transmembrane</keyword>
<evidence type="ECO:0000256" key="4">
    <source>
        <dbReference type="ARBA" id="ARBA00022692"/>
    </source>
</evidence>
<dbReference type="AlphaFoldDB" id="A0A5D4T1Y4"/>
<dbReference type="Pfam" id="PF04239">
    <property type="entry name" value="DUF421"/>
    <property type="match status" value="1"/>
</dbReference>
<evidence type="ECO:0000256" key="7">
    <source>
        <dbReference type="SAM" id="Phobius"/>
    </source>
</evidence>
<evidence type="ECO:0000256" key="6">
    <source>
        <dbReference type="ARBA" id="ARBA00023136"/>
    </source>
</evidence>
<dbReference type="Gene3D" id="3.30.240.20">
    <property type="entry name" value="bsu07140 like domains"/>
    <property type="match status" value="1"/>
</dbReference>
<comment type="similarity">
    <text evidence="2">Belongs to the UPF0702 family.</text>
</comment>
<dbReference type="InterPro" id="IPR023090">
    <property type="entry name" value="UPF0702_alpha/beta_dom_sf"/>
</dbReference>
<evidence type="ECO:0000259" key="8">
    <source>
        <dbReference type="Pfam" id="PF04239"/>
    </source>
</evidence>
<evidence type="ECO:0000256" key="2">
    <source>
        <dbReference type="ARBA" id="ARBA00006448"/>
    </source>
</evidence>
<dbReference type="RefSeq" id="WP_148988118.1">
    <property type="nucleotide sequence ID" value="NZ_VTEV01000004.1"/>
</dbReference>
<feature type="transmembrane region" description="Helical" evidence="7">
    <location>
        <begin position="6"/>
        <end position="24"/>
    </location>
</feature>
<dbReference type="Proteomes" id="UP000322524">
    <property type="component" value="Unassembled WGS sequence"/>
</dbReference>
<evidence type="ECO:0000313" key="10">
    <source>
        <dbReference type="Proteomes" id="UP000322524"/>
    </source>
</evidence>
<accession>A0A5D4T1Y4</accession>
<reference evidence="9 10" key="1">
    <citation type="submission" date="2019-08" db="EMBL/GenBank/DDBJ databases">
        <title>Bacillus genomes from the desert of Cuatro Cienegas, Coahuila.</title>
        <authorList>
            <person name="Olmedo-Alvarez G."/>
        </authorList>
    </citation>
    <scope>NUCLEOTIDE SEQUENCE [LARGE SCALE GENOMIC DNA]</scope>
    <source>
        <strain evidence="9 10">CH28_1T</strain>
    </source>
</reference>
<name>A0A5D4T1Y4_9BACI</name>
<dbReference type="GO" id="GO:0005886">
    <property type="term" value="C:plasma membrane"/>
    <property type="evidence" value="ECO:0007669"/>
    <property type="project" value="UniProtKB-SubCell"/>
</dbReference>
<dbReference type="OrthoDB" id="1796697at2"/>
<feature type="transmembrane region" description="Helical" evidence="7">
    <location>
        <begin position="55"/>
        <end position="72"/>
    </location>
</feature>
<keyword evidence="5 7" id="KW-1133">Transmembrane helix</keyword>
<feature type="transmembrane region" description="Helical" evidence="7">
    <location>
        <begin position="31"/>
        <end position="49"/>
    </location>
</feature>
<evidence type="ECO:0000313" key="9">
    <source>
        <dbReference type="EMBL" id="TYS68136.1"/>
    </source>
</evidence>
<protein>
    <submittedName>
        <fullName evidence="9">DUF421 domain-containing protein</fullName>
    </submittedName>
</protein>
<dbReference type="PANTHER" id="PTHR34582">
    <property type="entry name" value="UPF0702 TRANSMEMBRANE PROTEIN YCAP"/>
    <property type="match status" value="1"/>
</dbReference>
<evidence type="ECO:0000256" key="3">
    <source>
        <dbReference type="ARBA" id="ARBA00022475"/>
    </source>
</evidence>
<evidence type="ECO:0000256" key="1">
    <source>
        <dbReference type="ARBA" id="ARBA00004651"/>
    </source>
</evidence>
<feature type="domain" description="YetF C-terminal" evidence="8">
    <location>
        <begin position="78"/>
        <end position="156"/>
    </location>
</feature>
<dbReference type="InterPro" id="IPR007353">
    <property type="entry name" value="DUF421"/>
</dbReference>
<comment type="subcellular location">
    <subcellularLocation>
        <location evidence="1">Cell membrane</location>
        <topology evidence="1">Multi-pass membrane protein</topology>
    </subcellularLocation>
</comment>
<sequence>MDLDWIWKAVLIVIVGFLILRLAGRKSISQLTVAQTVLMISIGNLIIQPVTEKNIWITFLIALLLVLVLITIERLQIKFDRFETFLTGKGIDVIENGEIIEKNLKKLRITVDQLEMRLRQDSISRISDVKTATIEPSGQLGYVLKEYAQYATKEDIKVILDYIHNKFPTGQQPPDITKEIDIHSIFSEVNRHEHVIPPPKHLE</sequence>